<organism evidence="3 4">
    <name type="scientific">Claviceps africana</name>
    <dbReference type="NCBI Taxonomy" id="83212"/>
    <lineage>
        <taxon>Eukaryota</taxon>
        <taxon>Fungi</taxon>
        <taxon>Dikarya</taxon>
        <taxon>Ascomycota</taxon>
        <taxon>Pezizomycotina</taxon>
        <taxon>Sordariomycetes</taxon>
        <taxon>Hypocreomycetidae</taxon>
        <taxon>Hypocreales</taxon>
        <taxon>Clavicipitaceae</taxon>
        <taxon>Claviceps</taxon>
    </lineage>
</organism>
<reference evidence="3" key="1">
    <citation type="journal article" date="2020" name="bioRxiv">
        <title>Whole genome comparisons of ergot fungi reveals the divergence and evolution of species within the genus Claviceps are the result of varying mechanisms driving genome evolution and host range expansion.</title>
        <authorList>
            <person name="Wyka S.A."/>
            <person name="Mondo S.J."/>
            <person name="Liu M."/>
            <person name="Dettman J."/>
            <person name="Nalam V."/>
            <person name="Broders K.D."/>
        </authorList>
    </citation>
    <scope>NUCLEOTIDE SEQUENCE</scope>
    <source>
        <strain evidence="3">CCC 489</strain>
    </source>
</reference>
<feature type="signal peptide" evidence="2">
    <location>
        <begin position="1"/>
        <end position="17"/>
    </location>
</feature>
<dbReference type="OrthoDB" id="4941035at2759"/>
<evidence type="ECO:0000256" key="2">
    <source>
        <dbReference type="SAM" id="SignalP"/>
    </source>
</evidence>
<feature type="compositionally biased region" description="Low complexity" evidence="1">
    <location>
        <begin position="212"/>
        <end position="227"/>
    </location>
</feature>
<evidence type="ECO:0000313" key="3">
    <source>
        <dbReference type="EMBL" id="KAG5923005.1"/>
    </source>
</evidence>
<feature type="compositionally biased region" description="Low complexity" evidence="1">
    <location>
        <begin position="357"/>
        <end position="367"/>
    </location>
</feature>
<dbReference type="EMBL" id="SRPY01000468">
    <property type="protein sequence ID" value="KAG5923005.1"/>
    <property type="molecule type" value="Genomic_DNA"/>
</dbReference>
<feature type="compositionally biased region" description="Polar residues" evidence="1">
    <location>
        <begin position="19"/>
        <end position="29"/>
    </location>
</feature>
<feature type="compositionally biased region" description="Low complexity" evidence="1">
    <location>
        <begin position="182"/>
        <end position="194"/>
    </location>
</feature>
<accession>A0A8K0JAC4</accession>
<evidence type="ECO:0000313" key="4">
    <source>
        <dbReference type="Proteomes" id="UP000811619"/>
    </source>
</evidence>
<keyword evidence="4" id="KW-1185">Reference proteome</keyword>
<feature type="compositionally biased region" description="Acidic residues" evidence="1">
    <location>
        <begin position="195"/>
        <end position="211"/>
    </location>
</feature>
<feature type="region of interest" description="Disordered" evidence="1">
    <location>
        <begin position="182"/>
        <end position="250"/>
    </location>
</feature>
<gene>
    <name evidence="3" type="ORF">E4U42_005071</name>
</gene>
<sequence length="467" mass="48702">MVHLGNWLTLSLSLAHGRTQGSSDASTALQRRDADGSPSYASNLVRLHRSVKRARSVMENPKTSISVPESEVASVLAKVQALEQQIEKLMQGLDFFSHGDGGHDEGGDDDEDQQACDAENLMFTLGARAVVDATGQVRDHAFFRRDANCTMESALEHESGSTKETMSGFDQTINFNGTVSAVESAATASPSGSDSDGDFDSDDDGDDESDASPESPSAPAPDSTSPPLQKEVVSGSTPDAAATPGPAIPVEPVVPVVDKQESTEVLGFSGAFVTTTVTRTRMFLSTVHTTGSATPTSTDYTTTVPAPPLSFAPSTGDKSKGVDGQDKQAAALGEAILRLKQHMGDVHVHSYKKLVDSSSSSSSSSSSNMTVVLNGTAPRPLSSSSLSGTNLNTTPPSSTPLNTTLPGNGTARAAPKRKFAGPKIQFRTVQVVPVQGTPATTYGMPASASASAPASPYGFQTVRRNYF</sequence>
<name>A0A8K0JAC4_9HYPO</name>
<feature type="region of interest" description="Disordered" evidence="1">
    <location>
        <begin position="18"/>
        <end position="40"/>
    </location>
</feature>
<comment type="caution">
    <text evidence="3">The sequence shown here is derived from an EMBL/GenBank/DDBJ whole genome shotgun (WGS) entry which is preliminary data.</text>
</comment>
<feature type="compositionally biased region" description="Low complexity" evidence="1">
    <location>
        <begin position="381"/>
        <end position="407"/>
    </location>
</feature>
<feature type="chain" id="PRO_5035480737" evidence="2">
    <location>
        <begin position="18"/>
        <end position="467"/>
    </location>
</feature>
<dbReference type="AlphaFoldDB" id="A0A8K0JAC4"/>
<keyword evidence="2" id="KW-0732">Signal</keyword>
<protein>
    <submittedName>
        <fullName evidence="3">Uncharacterized protein</fullName>
    </submittedName>
</protein>
<proteinExistence type="predicted"/>
<dbReference type="Proteomes" id="UP000811619">
    <property type="component" value="Unassembled WGS sequence"/>
</dbReference>
<evidence type="ECO:0000256" key="1">
    <source>
        <dbReference type="SAM" id="MobiDB-lite"/>
    </source>
</evidence>
<feature type="region of interest" description="Disordered" evidence="1">
    <location>
        <begin position="356"/>
        <end position="422"/>
    </location>
</feature>